<dbReference type="Pfam" id="PF03061">
    <property type="entry name" value="4HBT"/>
    <property type="match status" value="1"/>
</dbReference>
<evidence type="ECO:0000259" key="3">
    <source>
        <dbReference type="Pfam" id="PF03061"/>
    </source>
</evidence>
<comment type="caution">
    <text evidence="4">The sequence shown here is derived from an EMBL/GenBank/DDBJ whole genome shotgun (WGS) entry which is preliminary data.</text>
</comment>
<sequence length="152" mass="17133">MEEQSAPIEPPSGRLDGKRHLFPVRVFFEDTDLSGIVYHANYLKYCERARSDLLRCLGVDQRAAQEAGEGVYAVSEAQIKWQRPAKLDDVLTVVTRAVELRAASARMEQRVMRGDDLLASIDIVAAFISPEGRPKRQPAAWREAFETFVVKD</sequence>
<dbReference type="InterPro" id="IPR006684">
    <property type="entry name" value="YbgC/YbaW"/>
</dbReference>
<dbReference type="InterPro" id="IPR006683">
    <property type="entry name" value="Thioestr_dom"/>
</dbReference>
<dbReference type="OrthoDB" id="9808429at2"/>
<comment type="similarity">
    <text evidence="1">Belongs to the 4-hydroxybenzoyl-CoA thioesterase family.</text>
</comment>
<dbReference type="InterPro" id="IPR029069">
    <property type="entry name" value="HotDog_dom_sf"/>
</dbReference>
<dbReference type="EMBL" id="LBHC01000002">
    <property type="protein sequence ID" value="KLE31951.1"/>
    <property type="molecule type" value="Genomic_DNA"/>
</dbReference>
<dbReference type="PANTHER" id="PTHR31793">
    <property type="entry name" value="4-HYDROXYBENZOYL-COA THIOESTERASE FAMILY MEMBER"/>
    <property type="match status" value="1"/>
</dbReference>
<protein>
    <submittedName>
        <fullName evidence="4">Thioesterase</fullName>
    </submittedName>
</protein>
<dbReference type="SUPFAM" id="SSF54637">
    <property type="entry name" value="Thioesterase/thiol ester dehydrase-isomerase"/>
    <property type="match status" value="1"/>
</dbReference>
<dbReference type="STRING" id="502682.BMF35_a1190"/>
<dbReference type="PANTHER" id="PTHR31793:SF37">
    <property type="entry name" value="ACYL-COA THIOESTER HYDROLASE YBGC"/>
    <property type="match status" value="1"/>
</dbReference>
<keyword evidence="2" id="KW-0378">Hydrolase</keyword>
<dbReference type="Proteomes" id="UP000053070">
    <property type="component" value="Unassembled WGS sequence"/>
</dbReference>
<dbReference type="Gene3D" id="3.10.129.10">
    <property type="entry name" value="Hotdog Thioesterase"/>
    <property type="match status" value="1"/>
</dbReference>
<gene>
    <name evidence="4" type="ORF">AAW01_10960</name>
</gene>
<dbReference type="PROSITE" id="PS01328">
    <property type="entry name" value="4HBCOA_THIOESTERASE"/>
    <property type="match status" value="1"/>
</dbReference>
<dbReference type="GO" id="GO:0047617">
    <property type="term" value="F:fatty acyl-CoA hydrolase activity"/>
    <property type="evidence" value="ECO:0007669"/>
    <property type="project" value="TreeGrafter"/>
</dbReference>
<dbReference type="AlphaFoldDB" id="A0A0G9MMI9"/>
<organism evidence="4 5">
    <name type="scientific">Aurantiacibacter gangjinensis</name>
    <dbReference type="NCBI Taxonomy" id="502682"/>
    <lineage>
        <taxon>Bacteria</taxon>
        <taxon>Pseudomonadati</taxon>
        <taxon>Pseudomonadota</taxon>
        <taxon>Alphaproteobacteria</taxon>
        <taxon>Sphingomonadales</taxon>
        <taxon>Erythrobacteraceae</taxon>
        <taxon>Aurantiacibacter</taxon>
    </lineage>
</organism>
<dbReference type="CDD" id="cd00586">
    <property type="entry name" value="4HBT"/>
    <property type="match status" value="1"/>
</dbReference>
<dbReference type="PIRSF" id="PIRSF003230">
    <property type="entry name" value="YbgC"/>
    <property type="match status" value="1"/>
</dbReference>
<evidence type="ECO:0000256" key="2">
    <source>
        <dbReference type="ARBA" id="ARBA00022801"/>
    </source>
</evidence>
<feature type="domain" description="Thioesterase" evidence="3">
    <location>
        <begin position="35"/>
        <end position="118"/>
    </location>
</feature>
<dbReference type="RefSeq" id="WP_047007301.1">
    <property type="nucleotide sequence ID" value="NZ_CP018097.1"/>
</dbReference>
<proteinExistence type="inferred from homology"/>
<keyword evidence="5" id="KW-1185">Reference proteome</keyword>
<dbReference type="NCBIfam" id="TIGR00051">
    <property type="entry name" value="YbgC/FadM family acyl-CoA thioesterase"/>
    <property type="match status" value="1"/>
</dbReference>
<dbReference type="PATRIC" id="fig|502682.8.peg.2229"/>
<dbReference type="InterPro" id="IPR050563">
    <property type="entry name" value="4-hydroxybenzoyl-CoA_TE"/>
</dbReference>
<evidence type="ECO:0000313" key="5">
    <source>
        <dbReference type="Proteomes" id="UP000053070"/>
    </source>
</evidence>
<dbReference type="InterPro" id="IPR008272">
    <property type="entry name" value="HB-CoA_thioesterase_AS"/>
</dbReference>
<evidence type="ECO:0000313" key="4">
    <source>
        <dbReference type="EMBL" id="KLE31951.1"/>
    </source>
</evidence>
<evidence type="ECO:0000256" key="1">
    <source>
        <dbReference type="ARBA" id="ARBA00005953"/>
    </source>
</evidence>
<name>A0A0G9MMI9_9SPHN</name>
<reference evidence="4 5" key="1">
    <citation type="submission" date="2015-04" db="EMBL/GenBank/DDBJ databases">
        <title>The draft genome sequence of Erythrobacr gangjinensis K7-2.</title>
        <authorList>
            <person name="Zhuang L."/>
            <person name="Liu Y."/>
            <person name="Shao Z."/>
        </authorList>
    </citation>
    <scope>NUCLEOTIDE SEQUENCE [LARGE SCALE GENOMIC DNA]</scope>
    <source>
        <strain evidence="4 5">K7-2</strain>
    </source>
</reference>
<accession>A0A0G9MMI9</accession>